<dbReference type="InterPro" id="IPR020449">
    <property type="entry name" value="Tscrpt_reg_AraC-type_HTH"/>
</dbReference>
<evidence type="ECO:0000256" key="3">
    <source>
        <dbReference type="ARBA" id="ARBA00023125"/>
    </source>
</evidence>
<dbReference type="CDD" id="cd06124">
    <property type="entry name" value="cupin_NimR-like_N"/>
    <property type="match status" value="1"/>
</dbReference>
<dbReference type="Gene3D" id="1.10.10.60">
    <property type="entry name" value="Homeodomain-like"/>
    <property type="match status" value="1"/>
</dbReference>
<evidence type="ECO:0000313" key="7">
    <source>
        <dbReference type="Proteomes" id="UP000254537"/>
    </source>
</evidence>
<keyword evidence="2" id="KW-0805">Transcription regulation</keyword>
<evidence type="ECO:0000313" key="6">
    <source>
        <dbReference type="EMBL" id="AXK39229.1"/>
    </source>
</evidence>
<dbReference type="FunFam" id="1.10.10.60:FF:000132">
    <property type="entry name" value="AraC family transcriptional regulator"/>
    <property type="match status" value="1"/>
</dbReference>
<dbReference type="Proteomes" id="UP000254537">
    <property type="component" value="Chromosome"/>
</dbReference>
<dbReference type="PROSITE" id="PS00041">
    <property type="entry name" value="HTH_ARAC_FAMILY_1"/>
    <property type="match status" value="1"/>
</dbReference>
<evidence type="ECO:0000256" key="2">
    <source>
        <dbReference type="ARBA" id="ARBA00023015"/>
    </source>
</evidence>
<dbReference type="PANTHER" id="PTHR11019">
    <property type="entry name" value="HTH-TYPE TRANSCRIPTIONAL REGULATOR NIMR"/>
    <property type="match status" value="1"/>
</dbReference>
<dbReference type="PROSITE" id="PS01124">
    <property type="entry name" value="HTH_ARAC_FAMILY_2"/>
    <property type="match status" value="1"/>
</dbReference>
<protein>
    <submittedName>
        <fullName evidence="6">AraC family transcriptional regulator</fullName>
    </submittedName>
</protein>
<keyword evidence="3" id="KW-0238">DNA-binding</keyword>
<sequence>MAVFSKLMPLAEPPPGPVYFKSADLDAGSVYPTHRHSVGQFVHSHCGVIEVGIESGQLIATPQFGIWLPPGVEHLSQNRDAASFSSLYLSRAWCAGLPETACALTVSPLIAGVIDELRARRIAAPQDDEERRLVRVLVDALVRAPRHGSYLPTSNDPALARVLGELLRNPGDKRSLSAWAEAVHSTERTLERRCRRDLGMGFGEWRQRLRVVRALTLLAAGGKVESIAFELGYSSASAFIAMFRRQTGTSPDEFRKANPAALA</sequence>
<evidence type="ECO:0000256" key="1">
    <source>
        <dbReference type="ARBA" id="ARBA00022491"/>
    </source>
</evidence>
<dbReference type="SUPFAM" id="SSF51182">
    <property type="entry name" value="RmlC-like cupins"/>
    <property type="match status" value="1"/>
</dbReference>
<dbReference type="InterPro" id="IPR018060">
    <property type="entry name" value="HTH_AraC"/>
</dbReference>
<dbReference type="InterPro" id="IPR009057">
    <property type="entry name" value="Homeodomain-like_sf"/>
</dbReference>
<name>A0A345Y5M7_9NEIS</name>
<proteinExistence type="predicted"/>
<dbReference type="AlphaFoldDB" id="A0A345Y5M7"/>
<dbReference type="InterPro" id="IPR011051">
    <property type="entry name" value="RmlC_Cupin_sf"/>
</dbReference>
<keyword evidence="4" id="KW-0804">Transcription</keyword>
<dbReference type="RefSeq" id="WP_115433164.1">
    <property type="nucleotide sequence ID" value="NZ_CP031337.1"/>
</dbReference>
<evidence type="ECO:0000259" key="5">
    <source>
        <dbReference type="PROSITE" id="PS01124"/>
    </source>
</evidence>
<dbReference type="PANTHER" id="PTHR11019:SF190">
    <property type="entry name" value="ARAC-FAMILY REGULATORY PROTEIN"/>
    <property type="match status" value="1"/>
</dbReference>
<evidence type="ECO:0000256" key="4">
    <source>
        <dbReference type="ARBA" id="ARBA00023163"/>
    </source>
</evidence>
<gene>
    <name evidence="6" type="ORF">DWG20_07185</name>
</gene>
<dbReference type="KEGG" id="ccah:DWG20_07185"/>
<dbReference type="SUPFAM" id="SSF46689">
    <property type="entry name" value="Homeodomain-like"/>
    <property type="match status" value="1"/>
</dbReference>
<dbReference type="Pfam" id="PF12833">
    <property type="entry name" value="HTH_18"/>
    <property type="match status" value="1"/>
</dbReference>
<dbReference type="InterPro" id="IPR018062">
    <property type="entry name" value="HTH_AraC-typ_CS"/>
</dbReference>
<dbReference type="SMART" id="SM00342">
    <property type="entry name" value="HTH_ARAC"/>
    <property type="match status" value="1"/>
</dbReference>
<dbReference type="PRINTS" id="PR00032">
    <property type="entry name" value="HTHARAC"/>
</dbReference>
<dbReference type="EMBL" id="CP031337">
    <property type="protein sequence ID" value="AXK39229.1"/>
    <property type="molecule type" value="Genomic_DNA"/>
</dbReference>
<dbReference type="GO" id="GO:0043565">
    <property type="term" value="F:sequence-specific DNA binding"/>
    <property type="evidence" value="ECO:0007669"/>
    <property type="project" value="InterPro"/>
</dbReference>
<reference evidence="6 7" key="1">
    <citation type="submission" date="2018-07" db="EMBL/GenBank/DDBJ databases">
        <title>Crenobacter cavernae sp. nov., isolated from a karst cave.</title>
        <authorList>
            <person name="Zhu H."/>
        </authorList>
    </citation>
    <scope>NUCLEOTIDE SEQUENCE [LARGE SCALE GENOMIC DNA]</scope>
    <source>
        <strain evidence="6 7">K1W11S-77</strain>
    </source>
</reference>
<organism evidence="6 7">
    <name type="scientific">Crenobacter cavernae</name>
    <dbReference type="NCBI Taxonomy" id="2290923"/>
    <lineage>
        <taxon>Bacteria</taxon>
        <taxon>Pseudomonadati</taxon>
        <taxon>Pseudomonadota</taxon>
        <taxon>Betaproteobacteria</taxon>
        <taxon>Neisseriales</taxon>
        <taxon>Neisseriaceae</taxon>
        <taxon>Crenobacter</taxon>
    </lineage>
</organism>
<keyword evidence="1" id="KW-0678">Repressor</keyword>
<accession>A0A345Y5M7</accession>
<feature type="domain" description="HTH araC/xylS-type" evidence="5">
    <location>
        <begin position="160"/>
        <end position="257"/>
    </location>
</feature>
<dbReference type="GO" id="GO:0003700">
    <property type="term" value="F:DNA-binding transcription factor activity"/>
    <property type="evidence" value="ECO:0007669"/>
    <property type="project" value="InterPro"/>
</dbReference>
<dbReference type="OrthoDB" id="8611599at2"/>